<comment type="caution">
    <text evidence="1">The sequence shown here is derived from an EMBL/GenBank/DDBJ whole genome shotgun (WGS) entry which is preliminary data.</text>
</comment>
<accession>A0ABV8N4L9</accession>
<gene>
    <name evidence="1" type="ORF">ACFO3R_11535</name>
</gene>
<keyword evidence="2" id="KW-1185">Reference proteome</keyword>
<reference evidence="2" key="1">
    <citation type="journal article" date="2019" name="Int. J. Syst. Evol. Microbiol.">
        <title>The Global Catalogue of Microorganisms (GCM) 10K type strain sequencing project: providing services to taxonomists for standard genome sequencing and annotation.</title>
        <authorList>
            <consortium name="The Broad Institute Genomics Platform"/>
            <consortium name="The Broad Institute Genome Sequencing Center for Infectious Disease"/>
            <person name="Wu L."/>
            <person name="Ma J."/>
        </authorList>
    </citation>
    <scope>NUCLEOTIDE SEQUENCE [LARGE SCALE GENOMIC DNA]</scope>
    <source>
        <strain evidence="2">CCM 3243</strain>
    </source>
</reference>
<name>A0ABV8N4L9_9ACTN</name>
<dbReference type="RefSeq" id="WP_176727761.1">
    <property type="nucleotide sequence ID" value="NZ_BAAAYA010000012.1"/>
</dbReference>
<evidence type="ECO:0000313" key="2">
    <source>
        <dbReference type="Proteomes" id="UP001595871"/>
    </source>
</evidence>
<evidence type="ECO:0000313" key="1">
    <source>
        <dbReference type="EMBL" id="MFC4187004.1"/>
    </source>
</evidence>
<organism evidence="1 2">
    <name type="scientific">Streptomyces flavovirens</name>
    <dbReference type="NCBI Taxonomy" id="52258"/>
    <lineage>
        <taxon>Bacteria</taxon>
        <taxon>Bacillati</taxon>
        <taxon>Actinomycetota</taxon>
        <taxon>Actinomycetes</taxon>
        <taxon>Kitasatosporales</taxon>
        <taxon>Streptomycetaceae</taxon>
        <taxon>Streptomyces</taxon>
    </lineage>
</organism>
<dbReference type="EMBL" id="JBHSCF010000016">
    <property type="protein sequence ID" value="MFC4187004.1"/>
    <property type="molecule type" value="Genomic_DNA"/>
</dbReference>
<sequence>MAKRGETESVQAVKDAMREGKLEYIVVKGGKTEGAYNGYQYRRFDITKRTLPSP</sequence>
<proteinExistence type="predicted"/>
<dbReference type="Proteomes" id="UP001595871">
    <property type="component" value="Unassembled WGS sequence"/>
</dbReference>
<protein>
    <submittedName>
        <fullName evidence="1">Uncharacterized protein</fullName>
    </submittedName>
</protein>